<keyword evidence="3" id="KW-1185">Reference proteome</keyword>
<evidence type="ECO:0000313" key="2">
    <source>
        <dbReference type="EMBL" id="PUZ56386.1"/>
    </source>
</evidence>
<accession>A0A2T7DLD5</accession>
<proteinExistence type="predicted"/>
<sequence>MLQQPDSDSMICYFALGNFIVLVAEHGRTQGPASATLGACPGSGVVTAKRHAEHARIKLLKSAARAPAAEGTQQRTNRGAPVIDPTIPRRPGYQIDDANGERGRASNAPRTPRPWAINYATARVGVRQVQRMGRGAVGLMQSV</sequence>
<gene>
    <name evidence="2" type="ORF">GQ55_5G294500</name>
</gene>
<organism evidence="2 3">
    <name type="scientific">Panicum hallii var. hallii</name>
    <dbReference type="NCBI Taxonomy" id="1504633"/>
    <lineage>
        <taxon>Eukaryota</taxon>
        <taxon>Viridiplantae</taxon>
        <taxon>Streptophyta</taxon>
        <taxon>Embryophyta</taxon>
        <taxon>Tracheophyta</taxon>
        <taxon>Spermatophyta</taxon>
        <taxon>Magnoliopsida</taxon>
        <taxon>Liliopsida</taxon>
        <taxon>Poales</taxon>
        <taxon>Poaceae</taxon>
        <taxon>PACMAD clade</taxon>
        <taxon>Panicoideae</taxon>
        <taxon>Panicodae</taxon>
        <taxon>Paniceae</taxon>
        <taxon>Panicinae</taxon>
        <taxon>Panicum</taxon>
        <taxon>Panicum sect. Panicum</taxon>
    </lineage>
</organism>
<reference evidence="2 3" key="1">
    <citation type="submission" date="2018-04" db="EMBL/GenBank/DDBJ databases">
        <title>WGS assembly of Panicum hallii var. hallii HAL2.</title>
        <authorList>
            <person name="Lovell J."/>
            <person name="Jenkins J."/>
            <person name="Lowry D."/>
            <person name="Mamidi S."/>
            <person name="Sreedasyam A."/>
            <person name="Weng X."/>
            <person name="Barry K."/>
            <person name="Bonette J."/>
            <person name="Campitelli B."/>
            <person name="Daum C."/>
            <person name="Gordon S."/>
            <person name="Gould B."/>
            <person name="Lipzen A."/>
            <person name="MacQueen A."/>
            <person name="Palacio-Mejia J."/>
            <person name="Plott C."/>
            <person name="Shakirov E."/>
            <person name="Shu S."/>
            <person name="Yoshinaga Y."/>
            <person name="Zane M."/>
            <person name="Rokhsar D."/>
            <person name="Grimwood J."/>
            <person name="Schmutz J."/>
            <person name="Juenger T."/>
        </authorList>
    </citation>
    <scope>NUCLEOTIDE SEQUENCE [LARGE SCALE GENOMIC DNA]</scope>
    <source>
        <strain evidence="3">cv. HAL2</strain>
    </source>
</reference>
<evidence type="ECO:0000256" key="1">
    <source>
        <dbReference type="SAM" id="MobiDB-lite"/>
    </source>
</evidence>
<dbReference type="OrthoDB" id="4062651at2759"/>
<dbReference type="AlphaFoldDB" id="A0A2T7DLD5"/>
<dbReference type="Gramene" id="PUZ56386">
    <property type="protein sequence ID" value="PUZ56386"/>
    <property type="gene ID" value="GQ55_5G294500"/>
</dbReference>
<protein>
    <submittedName>
        <fullName evidence="2">Uncharacterized protein</fullName>
    </submittedName>
</protein>
<dbReference type="Proteomes" id="UP000244336">
    <property type="component" value="Chromosome 5"/>
</dbReference>
<evidence type="ECO:0000313" key="3">
    <source>
        <dbReference type="Proteomes" id="UP000244336"/>
    </source>
</evidence>
<feature type="region of interest" description="Disordered" evidence="1">
    <location>
        <begin position="63"/>
        <end position="112"/>
    </location>
</feature>
<dbReference type="EMBL" id="CM009753">
    <property type="protein sequence ID" value="PUZ56386.1"/>
    <property type="molecule type" value="Genomic_DNA"/>
</dbReference>
<name>A0A2T7DLD5_9POAL</name>